<evidence type="ECO:0000313" key="2">
    <source>
        <dbReference type="EMBL" id="CAI8776689.1"/>
    </source>
</evidence>
<sequence length="114" mass="13131">MSPERQDSPPTPEKPREEHEDTGRLVLDNGRKPEFFANPERNGDHAIKPDRRGNADDYRGLAKFCHEYSLLSHAIEANDSAMVLTRHEASESIIQDRRIWREEPGESRGRMPQP</sequence>
<name>A0ABN8WZB8_9GAMM</name>
<keyword evidence="3" id="KW-1185">Reference proteome</keyword>
<dbReference type="EMBL" id="OX458333">
    <property type="protein sequence ID" value="CAI8776689.1"/>
    <property type="molecule type" value="Genomic_DNA"/>
</dbReference>
<dbReference type="Proteomes" id="UP001162030">
    <property type="component" value="Chromosome"/>
</dbReference>
<feature type="compositionally biased region" description="Basic and acidic residues" evidence="1">
    <location>
        <begin position="41"/>
        <end position="55"/>
    </location>
</feature>
<gene>
    <name evidence="2" type="ORF">MSZNOR_1138</name>
</gene>
<evidence type="ECO:0000313" key="3">
    <source>
        <dbReference type="Proteomes" id="UP001162030"/>
    </source>
</evidence>
<reference evidence="2 3" key="1">
    <citation type="submission" date="2023-03" db="EMBL/GenBank/DDBJ databases">
        <authorList>
            <person name="Pearce D."/>
        </authorList>
    </citation>
    <scope>NUCLEOTIDE SEQUENCE [LARGE SCALE GENOMIC DNA]</scope>
    <source>
        <strain evidence="2">Msz</strain>
    </source>
</reference>
<evidence type="ECO:0000256" key="1">
    <source>
        <dbReference type="SAM" id="MobiDB-lite"/>
    </source>
</evidence>
<organism evidence="2 3">
    <name type="scientific">Methylocaldum szegediense</name>
    <dbReference type="NCBI Taxonomy" id="73780"/>
    <lineage>
        <taxon>Bacteria</taxon>
        <taxon>Pseudomonadati</taxon>
        <taxon>Pseudomonadota</taxon>
        <taxon>Gammaproteobacteria</taxon>
        <taxon>Methylococcales</taxon>
        <taxon>Methylococcaceae</taxon>
        <taxon>Methylocaldum</taxon>
    </lineage>
</organism>
<feature type="compositionally biased region" description="Basic and acidic residues" evidence="1">
    <location>
        <begin position="1"/>
        <end position="34"/>
    </location>
</feature>
<feature type="region of interest" description="Disordered" evidence="1">
    <location>
        <begin position="1"/>
        <end position="55"/>
    </location>
</feature>
<accession>A0ABN8WZB8</accession>
<proteinExistence type="predicted"/>
<protein>
    <submittedName>
        <fullName evidence="2">Uncharacterized protein</fullName>
    </submittedName>
</protein>